<proteinExistence type="predicted"/>
<keyword evidence="2" id="KW-1185">Reference proteome</keyword>
<dbReference type="EMBL" id="FO203527">
    <property type="protein sequence ID" value="CCO61728.1"/>
    <property type="molecule type" value="Genomic_DNA"/>
</dbReference>
<accession>U4KF10</accession>
<dbReference type="Proteomes" id="UP000016895">
    <property type="component" value="Chromosome 2"/>
</dbReference>
<reference evidence="1 2" key="1">
    <citation type="journal article" date="2013" name="ISME J.">
        <title>Comparative genomics of pathogenic lineages of Vibrio nigripulchritudo identifies virulence-associated traits.</title>
        <authorList>
            <person name="Goudenege D."/>
            <person name="Labreuche Y."/>
            <person name="Krin E."/>
            <person name="Ansquer D."/>
            <person name="Mangenot S."/>
            <person name="Calteau A."/>
            <person name="Medigue C."/>
            <person name="Mazel D."/>
            <person name="Polz M.F."/>
            <person name="Le Roux F."/>
        </authorList>
    </citation>
    <scope>NUCLEOTIDE SEQUENCE [LARGE SCALE GENOMIC DNA]</scope>
    <source>
        <strain evidence="2">SnF1</strain>
    </source>
</reference>
<evidence type="ECO:0000313" key="2">
    <source>
        <dbReference type="Proteomes" id="UP000016895"/>
    </source>
</evidence>
<dbReference type="AlphaFoldDB" id="U4KF10"/>
<organism evidence="1 2">
    <name type="scientific">Vibrio nigripulchritudo</name>
    <dbReference type="NCBI Taxonomy" id="28173"/>
    <lineage>
        <taxon>Bacteria</taxon>
        <taxon>Pseudomonadati</taxon>
        <taxon>Pseudomonadota</taxon>
        <taxon>Gammaproteobacteria</taxon>
        <taxon>Vibrionales</taxon>
        <taxon>Vibrionaceae</taxon>
        <taxon>Vibrio</taxon>
    </lineage>
</organism>
<gene>
    <name evidence="1" type="ORF">VIBNI_B2019</name>
</gene>
<dbReference type="KEGG" id="vni:VIBNI_B2019"/>
<protein>
    <submittedName>
        <fullName evidence="1">Uncharacterized protein</fullName>
    </submittedName>
</protein>
<name>U4KF10_9VIBR</name>
<evidence type="ECO:0000313" key="1">
    <source>
        <dbReference type="EMBL" id="CCO61728.1"/>
    </source>
</evidence>
<sequence length="79" mass="9229">MTSLKSLPTKKIKLRRISKLATFALKRNLYFNKNDNTNLNWNACNQLEKDTVVGCETTITYIMSTINRKRISDFRLQDS</sequence>